<feature type="active site" description="Proton acceptor" evidence="5 6">
    <location>
        <position position="174"/>
    </location>
</feature>
<evidence type="ECO:0000256" key="4">
    <source>
        <dbReference type="ARBA" id="ARBA00023115"/>
    </source>
</evidence>
<keyword evidence="11" id="KW-1185">Reference proteome</keyword>
<dbReference type="InterPro" id="IPR001045">
    <property type="entry name" value="Spermi_synthase"/>
</dbReference>
<evidence type="ECO:0000313" key="10">
    <source>
        <dbReference type="EMBL" id="MET4757211.1"/>
    </source>
</evidence>
<dbReference type="Pfam" id="PF17284">
    <property type="entry name" value="Spermine_synt_N"/>
    <property type="match status" value="1"/>
</dbReference>
<dbReference type="InterPro" id="IPR030374">
    <property type="entry name" value="PABS"/>
</dbReference>
<evidence type="ECO:0000256" key="8">
    <source>
        <dbReference type="RuleBase" id="RU003837"/>
    </source>
</evidence>
<comment type="caution">
    <text evidence="10">The sequence shown here is derived from an EMBL/GenBank/DDBJ whole genome shotgun (WGS) entry which is preliminary data.</text>
</comment>
<evidence type="ECO:0000256" key="7">
    <source>
        <dbReference type="RuleBase" id="RU003836"/>
    </source>
</evidence>
<comment type="subunit">
    <text evidence="5">Homodimer or homotetramer.</text>
</comment>
<dbReference type="SUPFAM" id="SSF53335">
    <property type="entry name" value="S-adenosyl-L-methionine-dependent methyltransferases"/>
    <property type="match status" value="1"/>
</dbReference>
<feature type="binding site" evidence="5">
    <location>
        <begin position="174"/>
        <end position="177"/>
    </location>
    <ligand>
        <name>spermidine</name>
        <dbReference type="ChEBI" id="CHEBI:57834"/>
    </ligand>
</feature>
<dbReference type="InterPro" id="IPR029063">
    <property type="entry name" value="SAM-dependent_MTases_sf"/>
</dbReference>
<dbReference type="EMBL" id="JBEWTB010000002">
    <property type="protein sequence ID" value="MET4757211.1"/>
    <property type="molecule type" value="Genomic_DNA"/>
</dbReference>
<dbReference type="Pfam" id="PF01564">
    <property type="entry name" value="Spermine_synth"/>
    <property type="match status" value="1"/>
</dbReference>
<accession>A0ABV2SHF2</accession>
<protein>
    <recommendedName>
        <fullName evidence="5">Polyamine aminopropyltransferase</fullName>
    </recommendedName>
    <alternativeName>
        <fullName evidence="5">Putrescine aminopropyltransferase</fullName>
        <shortName evidence="5">PAPT</shortName>
    </alternativeName>
    <alternativeName>
        <fullName evidence="5">Spermidine synthase</fullName>
        <shortName evidence="5">SPDS</shortName>
        <shortName evidence="5">SPDSY</shortName>
        <ecNumber evidence="5">2.5.1.16</ecNumber>
    </alternativeName>
</protein>
<keyword evidence="2 5" id="KW-0808">Transferase</keyword>
<dbReference type="PROSITE" id="PS51006">
    <property type="entry name" value="PABS_2"/>
    <property type="match status" value="1"/>
</dbReference>
<dbReference type="PROSITE" id="PS01330">
    <property type="entry name" value="PABS_1"/>
    <property type="match status" value="1"/>
</dbReference>
<feature type="binding site" evidence="5">
    <location>
        <position position="181"/>
    </location>
    <ligand>
        <name>S-methyl-5'-thioadenosine</name>
        <dbReference type="ChEBI" id="CHEBI:17509"/>
    </ligand>
</feature>
<gene>
    <name evidence="5" type="primary">speE</name>
    <name evidence="10" type="ORF">V5J35_002403</name>
</gene>
<evidence type="ECO:0000256" key="2">
    <source>
        <dbReference type="ARBA" id="ARBA00022679"/>
    </source>
</evidence>
<feature type="binding site" evidence="5">
    <location>
        <position position="45"/>
    </location>
    <ligand>
        <name>S-methyl-5'-thioadenosine</name>
        <dbReference type="ChEBI" id="CHEBI:17509"/>
    </ligand>
</feature>
<dbReference type="HAMAP" id="MF_00198">
    <property type="entry name" value="Spermidine_synth"/>
    <property type="match status" value="1"/>
</dbReference>
<comment type="pathway">
    <text evidence="5">Amine and polyamine biosynthesis; spermidine biosynthesis; spermidine from putrescine: step 1/1.</text>
</comment>
<dbReference type="GO" id="GO:0004766">
    <property type="term" value="F:spermidine synthase activity"/>
    <property type="evidence" value="ECO:0007669"/>
    <property type="project" value="UniProtKB-EC"/>
</dbReference>
<dbReference type="PANTHER" id="PTHR11558:SF11">
    <property type="entry name" value="SPERMIDINE SYNTHASE"/>
    <property type="match status" value="1"/>
</dbReference>
<feature type="binding site" evidence="5">
    <location>
        <position position="120"/>
    </location>
    <ligand>
        <name>S-methyl-5'-thioadenosine</name>
        <dbReference type="ChEBI" id="CHEBI:17509"/>
    </ligand>
</feature>
<evidence type="ECO:0000313" key="11">
    <source>
        <dbReference type="Proteomes" id="UP001549366"/>
    </source>
</evidence>
<comment type="similarity">
    <text evidence="1 5 7">Belongs to the spermidine/spermine synthase family.</text>
</comment>
<feature type="domain" description="PABS" evidence="9">
    <location>
        <begin position="18"/>
        <end position="254"/>
    </location>
</feature>
<dbReference type="Gene3D" id="3.40.50.150">
    <property type="entry name" value="Vaccinia Virus protein VP39"/>
    <property type="match status" value="1"/>
</dbReference>
<dbReference type="Proteomes" id="UP001549366">
    <property type="component" value="Unassembled WGS sequence"/>
</dbReference>
<dbReference type="InterPro" id="IPR037163">
    <property type="entry name" value="Spermidine_synt_N_sf"/>
</dbReference>
<dbReference type="Gene3D" id="2.30.140.10">
    <property type="entry name" value="Spermidine synthase, tetramerisation domain"/>
    <property type="match status" value="1"/>
</dbReference>
<sequence length="310" mass="34577">MIAVKELLKDSMMHKDNTYLETLYSGYGQSFTVDKVLFEDKTEHQHLIIFENEVFGRVMALDGVIQTTEKDEFIYHEMLTHVPVLAHGSAKRVLIIGGGDGGILREVLKHKSVEHVTMVEIDQAVVDMCKQWLPNHSAGSYEDPRVNLVIDDGVKFVNNPEKAADKSFDVIISDCTDPIGPGEVLFSSDFYNGCKRLLTEKGIFVAQNGVPLMQLEEVETTAMRLGSYVKDCHFYAAAIPTYACGVMTLAWGTDDTEARKVSVEELTSRFEASGINTRYYTPALHHGAFALPRYVEEAIEKAESARKEAS</sequence>
<proteinExistence type="inferred from homology"/>
<dbReference type="InterPro" id="IPR035246">
    <property type="entry name" value="Spermidine_synt_N"/>
</dbReference>
<feature type="binding site" evidence="5">
    <location>
        <position position="100"/>
    </location>
    <ligand>
        <name>spermidine</name>
        <dbReference type="ChEBI" id="CHEBI:57834"/>
    </ligand>
</feature>
<name>A0ABV2SHF2_9GAMM</name>
<evidence type="ECO:0000256" key="3">
    <source>
        <dbReference type="ARBA" id="ARBA00023066"/>
    </source>
</evidence>
<comment type="catalytic activity">
    <reaction evidence="5 8">
        <text>S-adenosyl 3-(methylsulfanyl)propylamine + putrescine = S-methyl-5'-thioadenosine + spermidine + H(+)</text>
        <dbReference type="Rhea" id="RHEA:12721"/>
        <dbReference type="ChEBI" id="CHEBI:15378"/>
        <dbReference type="ChEBI" id="CHEBI:17509"/>
        <dbReference type="ChEBI" id="CHEBI:57443"/>
        <dbReference type="ChEBI" id="CHEBI:57834"/>
        <dbReference type="ChEBI" id="CHEBI:326268"/>
        <dbReference type="EC" id="2.5.1.16"/>
    </reaction>
</comment>
<dbReference type="EC" id="2.5.1.16" evidence="5"/>
<evidence type="ECO:0000259" key="9">
    <source>
        <dbReference type="PROSITE" id="PS51006"/>
    </source>
</evidence>
<feature type="binding site" evidence="5">
    <location>
        <begin position="152"/>
        <end position="153"/>
    </location>
    <ligand>
        <name>S-methyl-5'-thioadenosine</name>
        <dbReference type="ChEBI" id="CHEBI:17509"/>
    </ligand>
</feature>
<evidence type="ECO:0000256" key="5">
    <source>
        <dbReference type="HAMAP-Rule" id="MF_00198"/>
    </source>
</evidence>
<comment type="function">
    <text evidence="5">Catalyzes the irreversible transfer of a propylamine group from the amino donor S-adenosylmethioninamine (decarboxy-AdoMet) to putrescine (1,4-diaminobutane) to yield spermidine.</text>
</comment>
<reference evidence="10 11" key="1">
    <citation type="submission" date="2024-06" db="EMBL/GenBank/DDBJ databases">
        <title>Genomic Encyclopedia of Type Strains, Phase V (KMG-V): Genome sequencing to study the core and pangenomes of soil and plant-associated prokaryotes.</title>
        <authorList>
            <person name="Whitman W."/>
        </authorList>
    </citation>
    <scope>NUCLEOTIDE SEQUENCE [LARGE SCALE GENOMIC DNA]</scope>
    <source>
        <strain evidence="10 11">NE40</strain>
    </source>
</reference>
<feature type="binding site" evidence="5">
    <location>
        <position position="76"/>
    </location>
    <ligand>
        <name>spermidine</name>
        <dbReference type="ChEBI" id="CHEBI:57834"/>
    </ligand>
</feature>
<dbReference type="PANTHER" id="PTHR11558">
    <property type="entry name" value="SPERMIDINE/SPERMINE SYNTHASE"/>
    <property type="match status" value="1"/>
</dbReference>
<dbReference type="NCBIfam" id="TIGR00417">
    <property type="entry name" value="speE"/>
    <property type="match status" value="1"/>
</dbReference>
<organism evidence="10 11">
    <name type="scientific">Endozoicomonas lisbonensis</name>
    <dbReference type="NCBI Taxonomy" id="3120522"/>
    <lineage>
        <taxon>Bacteria</taxon>
        <taxon>Pseudomonadati</taxon>
        <taxon>Pseudomonadota</taxon>
        <taxon>Gammaproteobacteria</taxon>
        <taxon>Oceanospirillales</taxon>
        <taxon>Endozoicomonadaceae</taxon>
        <taxon>Endozoicomonas</taxon>
    </lineage>
</organism>
<dbReference type="CDD" id="cd02440">
    <property type="entry name" value="AdoMet_MTases"/>
    <property type="match status" value="1"/>
</dbReference>
<keyword evidence="3 5" id="KW-0745">Spermidine biosynthesis</keyword>
<keyword evidence="4 5" id="KW-0620">Polyamine biosynthesis</keyword>
<dbReference type="NCBIfam" id="NF002010">
    <property type="entry name" value="PRK00811.1"/>
    <property type="match status" value="1"/>
</dbReference>
<dbReference type="InterPro" id="IPR030373">
    <property type="entry name" value="PABS_CS"/>
</dbReference>
<evidence type="ECO:0000256" key="1">
    <source>
        <dbReference type="ARBA" id="ARBA00007867"/>
    </source>
</evidence>
<evidence type="ECO:0000256" key="6">
    <source>
        <dbReference type="PROSITE-ProRule" id="PRU00354"/>
    </source>
</evidence>